<dbReference type="GO" id="GO:0005507">
    <property type="term" value="F:copper ion binding"/>
    <property type="evidence" value="ECO:0007669"/>
    <property type="project" value="TreeGrafter"/>
</dbReference>
<keyword evidence="2" id="KW-0963">Cytoplasm</keyword>
<dbReference type="RefSeq" id="WP_067528518.1">
    <property type="nucleotide sequence ID" value="NZ_JABELX010000022.1"/>
</dbReference>
<name>A0A849CC58_9NOCA</name>
<evidence type="ECO:0000256" key="1">
    <source>
        <dbReference type="ARBA" id="ARBA00007768"/>
    </source>
</evidence>
<dbReference type="SUPFAM" id="SSF110395">
    <property type="entry name" value="CutC-like"/>
    <property type="match status" value="1"/>
</dbReference>
<dbReference type="Gene3D" id="3.20.20.380">
    <property type="entry name" value="Copper homeostasis (CutC) domain"/>
    <property type="match status" value="1"/>
</dbReference>
<dbReference type="InterPro" id="IPR036822">
    <property type="entry name" value="CutC-like_dom_sf"/>
</dbReference>
<evidence type="ECO:0000256" key="2">
    <source>
        <dbReference type="HAMAP-Rule" id="MF_00795"/>
    </source>
</evidence>
<dbReference type="PANTHER" id="PTHR12598">
    <property type="entry name" value="COPPER HOMEOSTASIS PROTEIN CUTC"/>
    <property type="match status" value="1"/>
</dbReference>
<comment type="caution">
    <text evidence="2">Once thought to be involved in copper homeostasis, experiments in E.coli have shown this is not the case.</text>
</comment>
<accession>A0A849CC58</accession>
<evidence type="ECO:0000313" key="4">
    <source>
        <dbReference type="Proteomes" id="UP000586827"/>
    </source>
</evidence>
<comment type="similarity">
    <text evidence="1 2">Belongs to the CutC family.</text>
</comment>
<proteinExistence type="inferred from homology"/>
<dbReference type="AlphaFoldDB" id="A0A849CC58"/>
<comment type="subcellular location">
    <subcellularLocation>
        <location evidence="2">Cytoplasm</location>
    </subcellularLocation>
</comment>
<dbReference type="GO" id="GO:0005737">
    <property type="term" value="C:cytoplasm"/>
    <property type="evidence" value="ECO:0007669"/>
    <property type="project" value="UniProtKB-SubCell"/>
</dbReference>
<dbReference type="Pfam" id="PF03932">
    <property type="entry name" value="CutC"/>
    <property type="match status" value="1"/>
</dbReference>
<evidence type="ECO:0000313" key="3">
    <source>
        <dbReference type="EMBL" id="NNH75456.1"/>
    </source>
</evidence>
<sequence>MAEVRSVRLEIGVETLGGVEIAEAAGADRIELCTALCAGGLTPSAALIEQALERTSHTRVQVLIRPRPGDFRYSATEVALMRADIEQARRLGAAGVVFGVLDENNHVDVPANTALIEAAADMDITFHRAFDVCADPYRDFEQLLELGCTRLLTSGRQPSVIDGASLIGKLVTRAGGEIDVMACGGLRADNAAEILERTGVRDLHAAVRSPVPGSTVEGAAVTFAEPGAPQGFDHFETDAAAVAALCDAVFPPGC</sequence>
<dbReference type="InterPro" id="IPR005627">
    <property type="entry name" value="CutC-like"/>
</dbReference>
<gene>
    <name evidence="2" type="primary">cutC</name>
    <name evidence="3" type="ORF">HLB23_37370</name>
</gene>
<protein>
    <recommendedName>
        <fullName evidence="2">PF03932 family protein CutC</fullName>
    </recommendedName>
</protein>
<dbReference type="HAMAP" id="MF_00795">
    <property type="entry name" value="CutC"/>
    <property type="match status" value="1"/>
</dbReference>
<dbReference type="Proteomes" id="UP000586827">
    <property type="component" value="Unassembled WGS sequence"/>
</dbReference>
<dbReference type="EMBL" id="JABELX010000022">
    <property type="protein sequence ID" value="NNH75456.1"/>
    <property type="molecule type" value="Genomic_DNA"/>
</dbReference>
<dbReference type="PANTHER" id="PTHR12598:SF0">
    <property type="entry name" value="COPPER HOMEOSTASIS PROTEIN CUTC HOMOLOG"/>
    <property type="match status" value="1"/>
</dbReference>
<organism evidence="3 4">
    <name type="scientific">Nocardia uniformis</name>
    <dbReference type="NCBI Taxonomy" id="53432"/>
    <lineage>
        <taxon>Bacteria</taxon>
        <taxon>Bacillati</taxon>
        <taxon>Actinomycetota</taxon>
        <taxon>Actinomycetes</taxon>
        <taxon>Mycobacteriales</taxon>
        <taxon>Nocardiaceae</taxon>
        <taxon>Nocardia</taxon>
    </lineage>
</organism>
<comment type="caution">
    <text evidence="3">The sequence shown here is derived from an EMBL/GenBank/DDBJ whole genome shotgun (WGS) entry which is preliminary data.</text>
</comment>
<keyword evidence="4" id="KW-1185">Reference proteome</keyword>
<reference evidence="3 4" key="1">
    <citation type="submission" date="2020-05" db="EMBL/GenBank/DDBJ databases">
        <title>MicrobeNet Type strains.</title>
        <authorList>
            <person name="Nicholson A.C."/>
        </authorList>
    </citation>
    <scope>NUCLEOTIDE SEQUENCE [LARGE SCALE GENOMIC DNA]</scope>
    <source>
        <strain evidence="3 4">JCM 3224</strain>
    </source>
</reference>